<feature type="compositionally biased region" description="Gly residues" evidence="1">
    <location>
        <begin position="1"/>
        <end position="12"/>
    </location>
</feature>
<sequence length="499" mass="55800">MDMEQSGGGGGIAARRPQPSPAAAGGGEDRLGALPDDVIVLILLRLDTAAAVRTSVLSSRWRRVWALLPELRFHLAPDGHRIREILDAPEALSLVCISVTTKVAGPESAAAWLPAAARRLSGDLVYHNMTAPARMKKRGDVLLPCFEKATSIELNMGFLRLALPSLGVFARLAELSLMRVRFRGQCELGDAVSSPRCPCLQKLNVYLSRGLHNLSIHSESLVQIVLDNLASLRELTIVAPNLQRLDVKHSLYEDDESEPVANITAPQLVFLMWRDVYDPESIHLGNLERLQRLSTNYFNVYGLQEDNQSCLSLLQLFKVIDTLRLPLVWQDIDEYEYLMGDMEMLPQIRFLYLSIFNQGHGVGANLFRVLRICTGLRKLSLVLRSSSSLECLSGCPCDEPTSWKTEELLLNHLEDIRILNLKGADHEVAFLKQLFKWATVLKKMTIAFDYQVSKSKAEEFRQALAGSSRPETFVGFYMYQDADKRVLVLIKPEDQGTGL</sequence>
<name>A0ABC9GCX3_9POAL</name>
<organism evidence="5 6">
    <name type="scientific">Urochloa decumbens</name>
    <dbReference type="NCBI Taxonomy" id="240449"/>
    <lineage>
        <taxon>Eukaryota</taxon>
        <taxon>Viridiplantae</taxon>
        <taxon>Streptophyta</taxon>
        <taxon>Embryophyta</taxon>
        <taxon>Tracheophyta</taxon>
        <taxon>Spermatophyta</taxon>
        <taxon>Magnoliopsida</taxon>
        <taxon>Liliopsida</taxon>
        <taxon>Poales</taxon>
        <taxon>Poaceae</taxon>
        <taxon>PACMAD clade</taxon>
        <taxon>Panicoideae</taxon>
        <taxon>Panicodae</taxon>
        <taxon>Paniceae</taxon>
        <taxon>Melinidinae</taxon>
        <taxon>Urochloa</taxon>
    </lineage>
</organism>
<dbReference type="InterPro" id="IPR001810">
    <property type="entry name" value="F-box_dom"/>
</dbReference>
<dbReference type="Gene3D" id="3.80.10.10">
    <property type="entry name" value="Ribonuclease Inhibitor"/>
    <property type="match status" value="1"/>
</dbReference>
<evidence type="ECO:0000256" key="1">
    <source>
        <dbReference type="SAM" id="MobiDB-lite"/>
    </source>
</evidence>
<dbReference type="Pfam" id="PF00646">
    <property type="entry name" value="F-box"/>
    <property type="match status" value="1"/>
</dbReference>
<feature type="compositionally biased region" description="Low complexity" evidence="1">
    <location>
        <begin position="13"/>
        <end position="23"/>
    </location>
</feature>
<feature type="domain" description="F-box/LRR-repeat protein 15/At3g58940/PEG3-like LRR" evidence="4">
    <location>
        <begin position="110"/>
        <end position="271"/>
    </location>
</feature>
<evidence type="ECO:0000259" key="3">
    <source>
        <dbReference type="Pfam" id="PF08387"/>
    </source>
</evidence>
<evidence type="ECO:0008006" key="7">
    <source>
        <dbReference type="Google" id="ProtNLM"/>
    </source>
</evidence>
<feature type="domain" description="FBD" evidence="3">
    <location>
        <begin position="408"/>
        <end position="446"/>
    </location>
</feature>
<dbReference type="AlphaFoldDB" id="A0ABC9GCX3"/>
<dbReference type="PANTHER" id="PTHR34709">
    <property type="entry name" value="OS10G0396666 PROTEIN"/>
    <property type="match status" value="1"/>
</dbReference>
<dbReference type="Proteomes" id="UP001497457">
    <property type="component" value="Chromosome 8b"/>
</dbReference>
<dbReference type="InterPro" id="IPR055312">
    <property type="entry name" value="FBL15-like"/>
</dbReference>
<dbReference type="PANTHER" id="PTHR34709:SF61">
    <property type="entry name" value="OS07G0229100 PROTEIN"/>
    <property type="match status" value="1"/>
</dbReference>
<dbReference type="InterPro" id="IPR006566">
    <property type="entry name" value="FBD"/>
</dbReference>
<feature type="region of interest" description="Disordered" evidence="1">
    <location>
        <begin position="1"/>
        <end position="28"/>
    </location>
</feature>
<feature type="domain" description="F-box" evidence="2">
    <location>
        <begin position="34"/>
        <end position="68"/>
    </location>
</feature>
<gene>
    <name evidence="5" type="ORF">URODEC1_LOCUS114664</name>
</gene>
<dbReference type="Pfam" id="PF24758">
    <property type="entry name" value="LRR_At5g56370"/>
    <property type="match status" value="1"/>
</dbReference>
<evidence type="ECO:0000313" key="5">
    <source>
        <dbReference type="EMBL" id="CAL5091966.1"/>
    </source>
</evidence>
<accession>A0ABC9GCX3</accession>
<evidence type="ECO:0000259" key="2">
    <source>
        <dbReference type="Pfam" id="PF00646"/>
    </source>
</evidence>
<dbReference type="EMBL" id="OZ075118">
    <property type="protein sequence ID" value="CAL5091966.1"/>
    <property type="molecule type" value="Genomic_DNA"/>
</dbReference>
<reference evidence="5" key="1">
    <citation type="submission" date="2024-10" db="EMBL/GenBank/DDBJ databases">
        <authorList>
            <person name="Ryan C."/>
        </authorList>
    </citation>
    <scope>NUCLEOTIDE SEQUENCE [LARGE SCALE GENOMIC DNA]</scope>
</reference>
<evidence type="ECO:0000313" key="6">
    <source>
        <dbReference type="Proteomes" id="UP001497457"/>
    </source>
</evidence>
<evidence type="ECO:0000259" key="4">
    <source>
        <dbReference type="Pfam" id="PF24758"/>
    </source>
</evidence>
<protein>
    <recommendedName>
        <fullName evidence="7">F-box domain-containing protein</fullName>
    </recommendedName>
</protein>
<dbReference type="SUPFAM" id="SSF52047">
    <property type="entry name" value="RNI-like"/>
    <property type="match status" value="1"/>
</dbReference>
<dbReference type="InterPro" id="IPR055411">
    <property type="entry name" value="LRR_FXL15/At3g58940/PEG3-like"/>
</dbReference>
<keyword evidence="6" id="KW-1185">Reference proteome</keyword>
<dbReference type="InterPro" id="IPR032675">
    <property type="entry name" value="LRR_dom_sf"/>
</dbReference>
<dbReference type="Pfam" id="PF08387">
    <property type="entry name" value="FBD"/>
    <property type="match status" value="1"/>
</dbReference>
<proteinExistence type="predicted"/>
<dbReference type="SUPFAM" id="SSF81383">
    <property type="entry name" value="F-box domain"/>
    <property type="match status" value="1"/>
</dbReference>
<dbReference type="InterPro" id="IPR036047">
    <property type="entry name" value="F-box-like_dom_sf"/>
</dbReference>